<dbReference type="GO" id="GO:0005737">
    <property type="term" value="C:cytoplasm"/>
    <property type="evidence" value="ECO:0007669"/>
    <property type="project" value="UniProtKB-SubCell"/>
</dbReference>
<evidence type="ECO:0000259" key="12">
    <source>
        <dbReference type="PROSITE" id="PS51721"/>
    </source>
</evidence>
<evidence type="ECO:0000259" key="11">
    <source>
        <dbReference type="PROSITE" id="PS50936"/>
    </source>
</evidence>
<keyword evidence="7 10" id="KW-0862">Zinc</keyword>
<comment type="function">
    <text evidence="10">One of several proteins that assist in the late maturation steps of the functional core of the 30S ribosomal subunit. Helps release RbfA from mature subunits. May play a role in the assembly of ribosomal proteins into the subunit. Circularly permuted GTPase that catalyzes slow GTP hydrolysis, GTPase activity is stimulated by the 30S ribosomal subunit.</text>
</comment>
<dbReference type="InterPro" id="IPR004881">
    <property type="entry name" value="Ribosome_biogen_GTPase_RsgA"/>
</dbReference>
<dbReference type="SUPFAM" id="SSF52540">
    <property type="entry name" value="P-loop containing nucleoside triphosphate hydrolases"/>
    <property type="match status" value="1"/>
</dbReference>
<dbReference type="eggNOG" id="COG1162">
    <property type="taxonomic scope" value="Bacteria"/>
</dbReference>
<name>M5PF18_9BACI</name>
<evidence type="ECO:0000313" key="13">
    <source>
        <dbReference type="EMBL" id="EME76055.1"/>
    </source>
</evidence>
<protein>
    <recommendedName>
        <fullName evidence="10">Small ribosomal subunit biogenesis GTPase RsgA</fullName>
        <ecNumber evidence="10">3.6.1.-</ecNumber>
    </recommendedName>
</protein>
<evidence type="ECO:0000313" key="14">
    <source>
        <dbReference type="Proteomes" id="UP000011907"/>
    </source>
</evidence>
<evidence type="ECO:0000256" key="2">
    <source>
        <dbReference type="ARBA" id="ARBA00022517"/>
    </source>
</evidence>
<feature type="domain" description="EngC GTPase" evidence="11">
    <location>
        <begin position="109"/>
        <end position="256"/>
    </location>
</feature>
<feature type="binding site" evidence="10">
    <location>
        <position position="294"/>
    </location>
    <ligand>
        <name>Zn(2+)</name>
        <dbReference type="ChEBI" id="CHEBI:29105"/>
    </ligand>
</feature>
<dbReference type="HAMAP" id="MF_01820">
    <property type="entry name" value="GTPase_RsgA"/>
    <property type="match status" value="1"/>
</dbReference>
<feature type="binding site" evidence="10">
    <location>
        <position position="286"/>
    </location>
    <ligand>
        <name>Zn(2+)</name>
        <dbReference type="ChEBI" id="CHEBI:29105"/>
    </ligand>
</feature>
<comment type="cofactor">
    <cofactor evidence="10">
        <name>Zn(2+)</name>
        <dbReference type="ChEBI" id="CHEBI:29105"/>
    </cofactor>
    <text evidence="10">Binds 1 zinc ion per subunit.</text>
</comment>
<keyword evidence="5 10" id="KW-0547">Nucleotide-binding</keyword>
<dbReference type="GO" id="GO:0005525">
    <property type="term" value="F:GTP binding"/>
    <property type="evidence" value="ECO:0007669"/>
    <property type="project" value="UniProtKB-UniRule"/>
</dbReference>
<feature type="domain" description="CP-type G" evidence="12">
    <location>
        <begin position="103"/>
        <end position="258"/>
    </location>
</feature>
<dbReference type="PROSITE" id="PS51721">
    <property type="entry name" value="G_CP"/>
    <property type="match status" value="1"/>
</dbReference>
<feature type="binding site" evidence="10">
    <location>
        <position position="281"/>
    </location>
    <ligand>
        <name>Zn(2+)</name>
        <dbReference type="ChEBI" id="CHEBI:29105"/>
    </ligand>
</feature>
<comment type="similarity">
    <text evidence="10">Belongs to the TRAFAC class YlqF/YawG GTPase family. RsgA subfamily.</text>
</comment>
<dbReference type="PROSITE" id="PS50936">
    <property type="entry name" value="ENGC_GTPASE"/>
    <property type="match status" value="1"/>
</dbReference>
<keyword evidence="8 10" id="KW-0694">RNA-binding</keyword>
<evidence type="ECO:0000256" key="1">
    <source>
        <dbReference type="ARBA" id="ARBA00022490"/>
    </source>
</evidence>
<dbReference type="NCBIfam" id="TIGR00157">
    <property type="entry name" value="ribosome small subunit-dependent GTPase A"/>
    <property type="match status" value="1"/>
</dbReference>
<keyword evidence="2 10" id="KW-0690">Ribosome biogenesis</keyword>
<dbReference type="Gene3D" id="3.40.50.300">
    <property type="entry name" value="P-loop containing nucleotide triphosphate hydrolases"/>
    <property type="match status" value="1"/>
</dbReference>
<dbReference type="GO" id="GO:0003924">
    <property type="term" value="F:GTPase activity"/>
    <property type="evidence" value="ECO:0007669"/>
    <property type="project" value="UniProtKB-UniRule"/>
</dbReference>
<evidence type="ECO:0000256" key="7">
    <source>
        <dbReference type="ARBA" id="ARBA00022833"/>
    </source>
</evidence>
<dbReference type="EC" id="3.6.1.-" evidence="10"/>
<dbReference type="EMBL" id="AOFM01000003">
    <property type="protein sequence ID" value="EME76055.1"/>
    <property type="molecule type" value="Genomic_DNA"/>
</dbReference>
<reference evidence="13 14" key="1">
    <citation type="journal article" date="2013" name="Genome Announc.">
        <title>Draft Whole-Genome Sequence of Bacillus sonorensis Strain L12, a Source of Nonribosomal Lipopeptides.</title>
        <authorList>
            <person name="Adimpong D.B."/>
            <person name="Sorensen K.I."/>
            <person name="Nielsen D.S."/>
            <person name="Thorsen L."/>
            <person name="Rasmussen T.B."/>
            <person name="Derkx P.M."/>
            <person name="Jespersen L."/>
        </authorList>
    </citation>
    <scope>NUCLEOTIDE SEQUENCE [LARGE SCALE GENOMIC DNA]</scope>
    <source>
        <strain evidence="13 14">L12</strain>
    </source>
</reference>
<accession>M5PF18</accession>
<evidence type="ECO:0000256" key="4">
    <source>
        <dbReference type="ARBA" id="ARBA00022730"/>
    </source>
</evidence>
<dbReference type="InterPro" id="IPR010914">
    <property type="entry name" value="RsgA_GTPase_dom"/>
</dbReference>
<dbReference type="InterPro" id="IPR027417">
    <property type="entry name" value="P-loop_NTPase"/>
</dbReference>
<dbReference type="PANTHER" id="PTHR32120">
    <property type="entry name" value="SMALL RIBOSOMAL SUBUNIT BIOGENESIS GTPASE RSGA"/>
    <property type="match status" value="1"/>
</dbReference>
<dbReference type="GO" id="GO:0019843">
    <property type="term" value="F:rRNA binding"/>
    <property type="evidence" value="ECO:0007669"/>
    <property type="project" value="UniProtKB-KW"/>
</dbReference>
<dbReference type="PANTHER" id="PTHR32120:SF10">
    <property type="entry name" value="SMALL RIBOSOMAL SUBUNIT BIOGENESIS GTPASE RSGA"/>
    <property type="match status" value="1"/>
</dbReference>
<dbReference type="Gene3D" id="1.10.40.50">
    <property type="entry name" value="Probable gtpase engc, domain 3"/>
    <property type="match status" value="1"/>
</dbReference>
<dbReference type="Proteomes" id="UP000011907">
    <property type="component" value="Unassembled WGS sequence"/>
</dbReference>
<dbReference type="Pfam" id="PF03193">
    <property type="entry name" value="RsgA_GTPase"/>
    <property type="match status" value="1"/>
</dbReference>
<organism evidence="13 14">
    <name type="scientific">Bacillus sonorensis L12</name>
    <dbReference type="NCBI Taxonomy" id="1274524"/>
    <lineage>
        <taxon>Bacteria</taxon>
        <taxon>Bacillati</taxon>
        <taxon>Bacillota</taxon>
        <taxon>Bacilli</taxon>
        <taxon>Bacillales</taxon>
        <taxon>Bacillaceae</taxon>
        <taxon>Bacillus</taxon>
    </lineage>
</organism>
<dbReference type="SUPFAM" id="SSF50249">
    <property type="entry name" value="Nucleic acid-binding proteins"/>
    <property type="match status" value="1"/>
</dbReference>
<evidence type="ECO:0000256" key="5">
    <source>
        <dbReference type="ARBA" id="ARBA00022741"/>
    </source>
</evidence>
<feature type="binding site" evidence="10">
    <location>
        <position position="288"/>
    </location>
    <ligand>
        <name>Zn(2+)</name>
        <dbReference type="ChEBI" id="CHEBI:29105"/>
    </ligand>
</feature>
<comment type="subunit">
    <text evidence="10">Monomer. Associates with 30S ribosomal subunit, binds 16S rRNA.</text>
</comment>
<keyword evidence="1 10" id="KW-0963">Cytoplasm</keyword>
<dbReference type="Gene3D" id="2.40.50.140">
    <property type="entry name" value="Nucleic acid-binding proteins"/>
    <property type="match status" value="1"/>
</dbReference>
<proteinExistence type="inferred from homology"/>
<keyword evidence="3 10" id="KW-0479">Metal-binding</keyword>
<evidence type="ECO:0000256" key="8">
    <source>
        <dbReference type="ARBA" id="ARBA00022884"/>
    </source>
</evidence>
<evidence type="ECO:0000256" key="10">
    <source>
        <dbReference type="HAMAP-Rule" id="MF_01820"/>
    </source>
</evidence>
<evidence type="ECO:0000256" key="9">
    <source>
        <dbReference type="ARBA" id="ARBA00023134"/>
    </source>
</evidence>
<dbReference type="InterPro" id="IPR030378">
    <property type="entry name" value="G_CP_dom"/>
</dbReference>
<gene>
    <name evidence="10" type="primary">rsgA</name>
    <name evidence="13" type="ORF">BSONL12_03744</name>
</gene>
<dbReference type="CDD" id="cd01854">
    <property type="entry name" value="YjeQ_EngC"/>
    <property type="match status" value="1"/>
</dbReference>
<dbReference type="STRING" id="1274524.BSONL12_03744"/>
<dbReference type="AlphaFoldDB" id="M5PF18"/>
<comment type="caution">
    <text evidence="13">The sequence shown here is derived from an EMBL/GenBank/DDBJ whole genome shotgun (WGS) entry which is preliminary data.</text>
</comment>
<sequence length="345" mass="38997">MNLTRLGVKYISDALKDMKENGLVLGRVALVHKRMYRVFTGHGEWLAEMSGRLRFEAESSGDYPAVGDWVYMRPREGEQKGTIVDIVPRFSQFSRKAAGDPTVEQITAANVNTVFLVSALNQDFNMRRMERYLLLAWESGANPVIVLSKADIEGRIEERVRQAESVALGVPIHVISTHEGMGMNELRRYIREGETVALLGSSGVGKSTIINFFLKEDRQAVQAVREGDDKGRHTTTHRELFMLPDGGNVIDTPGMRALELWESEEGFRESFADIEQLAKSCKFSDCRHDQEPGCAVQTAILEGSLDRHRLQSYVKLKKELEYLARKKDKRAMKQEKTAGSRFRKA</sequence>
<dbReference type="GO" id="GO:0046872">
    <property type="term" value="F:metal ion binding"/>
    <property type="evidence" value="ECO:0007669"/>
    <property type="project" value="UniProtKB-KW"/>
</dbReference>
<dbReference type="GO" id="GO:0042274">
    <property type="term" value="P:ribosomal small subunit biogenesis"/>
    <property type="evidence" value="ECO:0007669"/>
    <property type="project" value="UniProtKB-UniRule"/>
</dbReference>
<keyword evidence="4 10" id="KW-0699">rRNA-binding</keyword>
<feature type="binding site" evidence="10">
    <location>
        <begin position="200"/>
        <end position="208"/>
    </location>
    <ligand>
        <name>GTP</name>
        <dbReference type="ChEBI" id="CHEBI:37565"/>
    </ligand>
</feature>
<dbReference type="InterPro" id="IPR012340">
    <property type="entry name" value="NA-bd_OB-fold"/>
</dbReference>
<evidence type="ECO:0000256" key="3">
    <source>
        <dbReference type="ARBA" id="ARBA00022723"/>
    </source>
</evidence>
<dbReference type="PATRIC" id="fig|1274524.3.peg.820"/>
<evidence type="ECO:0000256" key="6">
    <source>
        <dbReference type="ARBA" id="ARBA00022801"/>
    </source>
</evidence>
<comment type="subcellular location">
    <subcellularLocation>
        <location evidence="10">Cytoplasm</location>
    </subcellularLocation>
</comment>
<feature type="binding site" evidence="10">
    <location>
        <begin position="148"/>
        <end position="151"/>
    </location>
    <ligand>
        <name>GTP</name>
        <dbReference type="ChEBI" id="CHEBI:37565"/>
    </ligand>
</feature>
<keyword evidence="9 10" id="KW-0342">GTP-binding</keyword>
<keyword evidence="6 10" id="KW-0378">Hydrolase</keyword>